<keyword evidence="5" id="KW-1185">Reference proteome</keyword>
<feature type="region of interest" description="Disordered" evidence="3">
    <location>
        <begin position="90"/>
        <end position="123"/>
    </location>
</feature>
<reference evidence="5" key="1">
    <citation type="submission" date="2016-02" db="EMBL/GenBank/DDBJ databases">
        <title>Draft genome sequence of Microdochium bolleyi, a fungal endophyte of beachgrass.</title>
        <authorList>
            <consortium name="DOE Joint Genome Institute"/>
            <person name="David A.S."/>
            <person name="May G."/>
            <person name="Haridas S."/>
            <person name="Lim J."/>
            <person name="Wang M."/>
            <person name="Labutti K."/>
            <person name="Lipzen A."/>
            <person name="Barry K."/>
            <person name="Grigoriev I.V."/>
        </authorList>
    </citation>
    <scope>NUCLEOTIDE SEQUENCE [LARGE SCALE GENOMIC DNA]</scope>
    <source>
        <strain evidence="5">J235TASD1</strain>
    </source>
</reference>
<dbReference type="AlphaFoldDB" id="A0A136J6S5"/>
<dbReference type="GO" id="GO:0016491">
    <property type="term" value="F:oxidoreductase activity"/>
    <property type="evidence" value="ECO:0007669"/>
    <property type="project" value="UniProtKB-KW"/>
</dbReference>
<dbReference type="EMBL" id="KQ964248">
    <property type="protein sequence ID" value="KXJ92881.1"/>
    <property type="molecule type" value="Genomic_DNA"/>
</dbReference>
<evidence type="ECO:0000256" key="3">
    <source>
        <dbReference type="SAM" id="MobiDB-lite"/>
    </source>
</evidence>
<name>A0A136J6S5_9PEZI</name>
<evidence type="ECO:0008006" key="6">
    <source>
        <dbReference type="Google" id="ProtNLM"/>
    </source>
</evidence>
<dbReference type="Pfam" id="PF00106">
    <property type="entry name" value="adh_short"/>
    <property type="match status" value="1"/>
</dbReference>
<feature type="compositionally biased region" description="Basic and acidic residues" evidence="3">
    <location>
        <begin position="112"/>
        <end position="123"/>
    </location>
</feature>
<accession>A0A136J6S5</accession>
<dbReference type="PANTHER" id="PTHR43976:SF16">
    <property type="entry name" value="SHORT-CHAIN DEHYDROGENASE_REDUCTASE FAMILY PROTEIN"/>
    <property type="match status" value="1"/>
</dbReference>
<gene>
    <name evidence="4" type="ORF">Micbo1qcDRAFT_183019</name>
</gene>
<feature type="region of interest" description="Disordered" evidence="3">
    <location>
        <begin position="282"/>
        <end position="309"/>
    </location>
</feature>
<evidence type="ECO:0000313" key="4">
    <source>
        <dbReference type="EMBL" id="KXJ92881.1"/>
    </source>
</evidence>
<dbReference type="Proteomes" id="UP000070501">
    <property type="component" value="Unassembled WGS sequence"/>
</dbReference>
<dbReference type="OrthoDB" id="1933717at2759"/>
<dbReference type="SUPFAM" id="SSF51735">
    <property type="entry name" value="NAD(P)-binding Rossmann-fold domains"/>
    <property type="match status" value="1"/>
</dbReference>
<evidence type="ECO:0000256" key="1">
    <source>
        <dbReference type="ARBA" id="ARBA00006484"/>
    </source>
</evidence>
<dbReference type="PANTHER" id="PTHR43976">
    <property type="entry name" value="SHORT CHAIN DEHYDROGENASE"/>
    <property type="match status" value="1"/>
</dbReference>
<dbReference type="InParanoid" id="A0A136J6S5"/>
<feature type="region of interest" description="Disordered" evidence="3">
    <location>
        <begin position="1"/>
        <end position="32"/>
    </location>
</feature>
<sequence>MPPRSGAAPTQPDLQTESQPPPPGDSSAATNNSPRVWLISSACSPLVVRLIRRLLAHGDYVAACLPPHELDDPQRSRDFRDLVADCKGSASASASTGTSTGGGGDGGGSGTPDDHRGDGEEDRTGWAARLRSIPSDARSMSQCGAAVAEALAAFGRVDIVLCCSSEAIIGTVEELAASEAARGLVQDQFETIFFSQVNLIKAVLPTLRGQHNGHIVLLTSIGGHIGTPEMSIHTAATWAIEGFCDSMAYEVAPFNVRVTIVQPHKEISMLTNRIVFAPALQPQQQDRTEAGGGGSGGGGGGNGDSHLSVPSVRSMLARGNSRIIYRYPQLPESSLDALVNETVTALVAIGGHENPPARHIVGFEGAEAVKEKLRNVTEELEDFIEATVSVDIFEEDGGGGAGQSGSCGNLYQLPR</sequence>
<proteinExistence type="inferred from homology"/>
<keyword evidence="2" id="KW-0560">Oxidoreductase</keyword>
<evidence type="ECO:0000313" key="5">
    <source>
        <dbReference type="Proteomes" id="UP000070501"/>
    </source>
</evidence>
<dbReference type="InterPro" id="IPR036291">
    <property type="entry name" value="NAD(P)-bd_dom_sf"/>
</dbReference>
<protein>
    <recommendedName>
        <fullName evidence="6">Short chain dehydrogenase/reductase family protein</fullName>
    </recommendedName>
</protein>
<dbReference type="InterPro" id="IPR002347">
    <property type="entry name" value="SDR_fam"/>
</dbReference>
<feature type="compositionally biased region" description="Gly residues" evidence="3">
    <location>
        <begin position="290"/>
        <end position="303"/>
    </location>
</feature>
<evidence type="ECO:0000256" key="2">
    <source>
        <dbReference type="ARBA" id="ARBA00023002"/>
    </source>
</evidence>
<organism evidence="4 5">
    <name type="scientific">Microdochium bolleyi</name>
    <dbReference type="NCBI Taxonomy" id="196109"/>
    <lineage>
        <taxon>Eukaryota</taxon>
        <taxon>Fungi</taxon>
        <taxon>Dikarya</taxon>
        <taxon>Ascomycota</taxon>
        <taxon>Pezizomycotina</taxon>
        <taxon>Sordariomycetes</taxon>
        <taxon>Xylariomycetidae</taxon>
        <taxon>Xylariales</taxon>
        <taxon>Microdochiaceae</taxon>
        <taxon>Microdochium</taxon>
    </lineage>
</organism>
<comment type="similarity">
    <text evidence="1">Belongs to the short-chain dehydrogenases/reductases (SDR) family.</text>
</comment>
<dbReference type="Gene3D" id="3.40.50.720">
    <property type="entry name" value="NAD(P)-binding Rossmann-like Domain"/>
    <property type="match status" value="1"/>
</dbReference>
<dbReference type="STRING" id="196109.A0A136J6S5"/>
<dbReference type="InterPro" id="IPR051911">
    <property type="entry name" value="SDR_oxidoreductase"/>
</dbReference>
<feature type="compositionally biased region" description="Gly residues" evidence="3">
    <location>
        <begin position="99"/>
        <end position="110"/>
    </location>
</feature>